<evidence type="ECO:0000256" key="2">
    <source>
        <dbReference type="ARBA" id="ARBA00022448"/>
    </source>
</evidence>
<feature type="domain" description="Cation efflux protein cytoplasmic" evidence="9">
    <location>
        <begin position="446"/>
        <end position="507"/>
    </location>
</feature>
<dbReference type="OrthoDB" id="78296at2759"/>
<dbReference type="GO" id="GO:0030003">
    <property type="term" value="P:intracellular monoatomic cation homeostasis"/>
    <property type="evidence" value="ECO:0007669"/>
    <property type="project" value="UniProtKB-ARBA"/>
</dbReference>
<keyword evidence="11" id="KW-1185">Reference proteome</keyword>
<keyword evidence="2" id="KW-0813">Transport</keyword>
<dbReference type="PANTHER" id="PTHR43840">
    <property type="entry name" value="MITOCHONDRIAL METAL TRANSPORTER 1-RELATED"/>
    <property type="match status" value="1"/>
</dbReference>
<dbReference type="Proteomes" id="UP000572817">
    <property type="component" value="Unassembled WGS sequence"/>
</dbReference>
<comment type="caution">
    <text evidence="10">The sequence shown here is derived from an EMBL/GenBank/DDBJ whole genome shotgun (WGS) entry which is preliminary data.</text>
</comment>
<dbReference type="SUPFAM" id="SSF160240">
    <property type="entry name" value="Cation efflux protein cytoplasmic domain-like"/>
    <property type="match status" value="1"/>
</dbReference>
<dbReference type="AlphaFoldDB" id="A0A8H4N8W1"/>
<evidence type="ECO:0000313" key="10">
    <source>
        <dbReference type="EMBL" id="KAF4311593.1"/>
    </source>
</evidence>
<feature type="transmembrane region" description="Helical" evidence="7">
    <location>
        <begin position="300"/>
        <end position="320"/>
    </location>
</feature>
<proteinExistence type="predicted"/>
<evidence type="ECO:0000256" key="5">
    <source>
        <dbReference type="ARBA" id="ARBA00023136"/>
    </source>
</evidence>
<accession>A0A8H4N8W1</accession>
<feature type="transmembrane region" description="Helical" evidence="7">
    <location>
        <begin position="340"/>
        <end position="360"/>
    </location>
</feature>
<dbReference type="PANTHER" id="PTHR43840:SF12">
    <property type="entry name" value="CATION DIFFUSION FACILITATOR 1 (AFU_ORTHOLOGUE AFUA_1G14440)"/>
    <property type="match status" value="1"/>
</dbReference>
<dbReference type="Gene3D" id="1.20.1510.10">
    <property type="entry name" value="Cation efflux protein transmembrane domain"/>
    <property type="match status" value="1"/>
</dbReference>
<dbReference type="EMBL" id="WWBZ02000009">
    <property type="protein sequence ID" value="KAF4311593.1"/>
    <property type="molecule type" value="Genomic_DNA"/>
</dbReference>
<name>A0A8H4N8W1_9PEZI</name>
<dbReference type="InterPro" id="IPR050291">
    <property type="entry name" value="CDF_Transporter"/>
</dbReference>
<evidence type="ECO:0000256" key="3">
    <source>
        <dbReference type="ARBA" id="ARBA00022692"/>
    </source>
</evidence>
<keyword evidence="4 7" id="KW-1133">Transmembrane helix</keyword>
<dbReference type="Gene3D" id="3.30.70.1350">
    <property type="entry name" value="Cation efflux protein, cytoplasmic domain"/>
    <property type="match status" value="1"/>
</dbReference>
<evidence type="ECO:0000259" key="8">
    <source>
        <dbReference type="Pfam" id="PF01545"/>
    </source>
</evidence>
<dbReference type="NCBIfam" id="TIGR01297">
    <property type="entry name" value="CDF"/>
    <property type="match status" value="1"/>
</dbReference>
<feature type="region of interest" description="Disordered" evidence="6">
    <location>
        <begin position="1"/>
        <end position="25"/>
    </location>
</feature>
<organism evidence="10 11">
    <name type="scientific">Botryosphaeria dothidea</name>
    <dbReference type="NCBI Taxonomy" id="55169"/>
    <lineage>
        <taxon>Eukaryota</taxon>
        <taxon>Fungi</taxon>
        <taxon>Dikarya</taxon>
        <taxon>Ascomycota</taxon>
        <taxon>Pezizomycotina</taxon>
        <taxon>Dothideomycetes</taxon>
        <taxon>Dothideomycetes incertae sedis</taxon>
        <taxon>Botryosphaeriales</taxon>
        <taxon>Botryosphaeriaceae</taxon>
        <taxon>Botryosphaeria</taxon>
    </lineage>
</organism>
<feature type="domain" description="Cation efflux protein transmembrane" evidence="8">
    <location>
        <begin position="236"/>
        <end position="426"/>
    </location>
</feature>
<feature type="region of interest" description="Disordered" evidence="6">
    <location>
        <begin position="31"/>
        <end position="50"/>
    </location>
</feature>
<evidence type="ECO:0000313" key="11">
    <source>
        <dbReference type="Proteomes" id="UP000572817"/>
    </source>
</evidence>
<evidence type="ECO:0000256" key="4">
    <source>
        <dbReference type="ARBA" id="ARBA00022989"/>
    </source>
</evidence>
<dbReference type="InterPro" id="IPR002524">
    <property type="entry name" value="Cation_efflux"/>
</dbReference>
<keyword evidence="3 7" id="KW-0812">Transmembrane</keyword>
<dbReference type="GO" id="GO:0016020">
    <property type="term" value="C:membrane"/>
    <property type="evidence" value="ECO:0007669"/>
    <property type="project" value="UniProtKB-SubCell"/>
</dbReference>
<keyword evidence="5 7" id="KW-0472">Membrane</keyword>
<dbReference type="InterPro" id="IPR027469">
    <property type="entry name" value="Cation_efflux_TMD_sf"/>
</dbReference>
<evidence type="ECO:0000259" key="9">
    <source>
        <dbReference type="Pfam" id="PF16916"/>
    </source>
</evidence>
<dbReference type="InterPro" id="IPR027470">
    <property type="entry name" value="Cation_efflux_CTD"/>
</dbReference>
<dbReference type="FunFam" id="1.20.1510.10:FF:000005">
    <property type="entry name" value="Putative Cation diffusion facilitator 1"/>
    <property type="match status" value="1"/>
</dbReference>
<reference evidence="10" key="1">
    <citation type="submission" date="2020-04" db="EMBL/GenBank/DDBJ databases">
        <title>Genome Assembly and Annotation of Botryosphaeria dothidea sdau 11-99, a Latent Pathogen of Apple Fruit Ring Rot in China.</title>
        <authorList>
            <person name="Yu C."/>
            <person name="Diao Y."/>
            <person name="Lu Q."/>
            <person name="Zhao J."/>
            <person name="Cui S."/>
            <person name="Peng C."/>
            <person name="He B."/>
            <person name="Liu H."/>
        </authorList>
    </citation>
    <scope>NUCLEOTIDE SEQUENCE [LARGE SCALE GENOMIC DNA]</scope>
    <source>
        <strain evidence="10">Sdau11-99</strain>
    </source>
</reference>
<feature type="region of interest" description="Disordered" evidence="6">
    <location>
        <begin position="90"/>
        <end position="142"/>
    </location>
</feature>
<dbReference type="InterPro" id="IPR058533">
    <property type="entry name" value="Cation_efflux_TM"/>
</dbReference>
<feature type="compositionally biased region" description="Low complexity" evidence="6">
    <location>
        <begin position="31"/>
        <end position="47"/>
    </location>
</feature>
<dbReference type="Pfam" id="PF16916">
    <property type="entry name" value="ZT_dimer"/>
    <property type="match status" value="1"/>
</dbReference>
<dbReference type="GO" id="GO:0008324">
    <property type="term" value="F:monoatomic cation transmembrane transporter activity"/>
    <property type="evidence" value="ECO:0007669"/>
    <property type="project" value="InterPro"/>
</dbReference>
<sequence length="522" mass="56954">MSNHADSGQRPSSQTSATSPYQPAISQIATNSSTVGSSSQSAAVATAEPHSLSNVRIEGEIQLSGQIPEGELSTVGNRSSLRIEGNVSLSSLTTTSPQSKKPAVGEIETAKSSASAQIHPQGLTHRHHRTGPGDVESQSPVRLSGADPFRLKEKLKTDNEIESIGANMARKRRACNRLVAIRTRKPVARESAIRRYYEEQNASIRSFLKPVDAHEQEAGDERDGSNLKYKIAVRGSLAANVVLSGLQLYGAVSTGSLSLFTTMADSIFDPLANVMLLLSHRTVKKMDPRRFPAGKARISTAGNIVFAFLMCAVSLILIVMSARELAAGQEQEVNAFHLPAVIAVGVAFGTKLALFLYCWALKDIYSQVHMLWEDHRNDLFINGFGILTSVGGSKLRWYIDPIGAIALSCLIAGLWSRTMYEEFQFLIGVSADVTTQQHMTYVAMTHSDLVLKVDTVRAYHSGPRLVAEVDVVMDRNLSLAESHDCAEALQIKLEQLPNVERAFVHVDYETTHKPEHSLKTHL</sequence>
<dbReference type="InterPro" id="IPR036837">
    <property type="entry name" value="Cation_efflux_CTD_sf"/>
</dbReference>
<dbReference type="Pfam" id="PF01545">
    <property type="entry name" value="Cation_efflux"/>
    <property type="match status" value="1"/>
</dbReference>
<comment type="subcellular location">
    <subcellularLocation>
        <location evidence="1">Membrane</location>
        <topology evidence="1">Multi-pass membrane protein</topology>
    </subcellularLocation>
</comment>
<evidence type="ECO:0000256" key="1">
    <source>
        <dbReference type="ARBA" id="ARBA00004141"/>
    </source>
</evidence>
<dbReference type="SUPFAM" id="SSF161111">
    <property type="entry name" value="Cation efflux protein transmembrane domain-like"/>
    <property type="match status" value="1"/>
</dbReference>
<gene>
    <name evidence="10" type="ORF">GTA08_BOTSDO12980</name>
</gene>
<evidence type="ECO:0000256" key="7">
    <source>
        <dbReference type="SAM" id="Phobius"/>
    </source>
</evidence>
<dbReference type="GO" id="GO:0098771">
    <property type="term" value="P:inorganic ion homeostasis"/>
    <property type="evidence" value="ECO:0007669"/>
    <property type="project" value="UniProtKB-ARBA"/>
</dbReference>
<evidence type="ECO:0000256" key="6">
    <source>
        <dbReference type="SAM" id="MobiDB-lite"/>
    </source>
</evidence>
<dbReference type="FunFam" id="3.30.70.1350:FF:000003">
    <property type="entry name" value="Cation diffusion facilitator 1"/>
    <property type="match status" value="1"/>
</dbReference>
<protein>
    <submittedName>
        <fullName evidence="10">Cation diffusion facilitator 1 protein</fullName>
    </submittedName>
</protein>